<proteinExistence type="predicted"/>
<keyword evidence="1" id="KW-0732">Signal</keyword>
<gene>
    <name evidence="2" type="ORF">g.21264</name>
</gene>
<sequence>MASIASLFLILAVTFPVQTIDDTPDLFPHTRPGKQLPDMQVIMDRTKDFCPPFPDKYLKVIVLNRFNPPAGGCVIMQAYNGNIVTAFEMWLGYLDYSYGSDDQEEEVLTEMEDYKYKCSSKRPFIENENIKGWYIQLYNQDAKKNNYRCSLYKILDDKLQTIKIVISADEWCDGLPEMLGRDEHEVPDGRPTNGSLALLFAKSWVPNPFPEYPEYEILNDMCIER</sequence>
<reference evidence="2" key="1">
    <citation type="submission" date="2018-04" db="EMBL/GenBank/DDBJ databases">
        <title>Transcriptome of Schizaphis graminum biotype I.</title>
        <authorList>
            <person name="Scully E.D."/>
            <person name="Geib S.M."/>
            <person name="Palmer N.A."/>
            <person name="Koch K."/>
            <person name="Bradshaw J."/>
            <person name="Heng-Moss T."/>
            <person name="Sarath G."/>
        </authorList>
    </citation>
    <scope>NUCLEOTIDE SEQUENCE</scope>
</reference>
<feature type="chain" id="PRO_5015634203" evidence="1">
    <location>
        <begin position="20"/>
        <end position="225"/>
    </location>
</feature>
<dbReference type="EMBL" id="GGMR01012176">
    <property type="protein sequence ID" value="MBY24795.1"/>
    <property type="molecule type" value="Transcribed_RNA"/>
</dbReference>
<evidence type="ECO:0000313" key="2">
    <source>
        <dbReference type="EMBL" id="MBY24795.1"/>
    </source>
</evidence>
<organism evidence="2">
    <name type="scientific">Schizaphis graminum</name>
    <name type="common">Green bug aphid</name>
    <dbReference type="NCBI Taxonomy" id="13262"/>
    <lineage>
        <taxon>Eukaryota</taxon>
        <taxon>Metazoa</taxon>
        <taxon>Ecdysozoa</taxon>
        <taxon>Arthropoda</taxon>
        <taxon>Hexapoda</taxon>
        <taxon>Insecta</taxon>
        <taxon>Pterygota</taxon>
        <taxon>Neoptera</taxon>
        <taxon>Paraneoptera</taxon>
        <taxon>Hemiptera</taxon>
        <taxon>Sternorrhyncha</taxon>
        <taxon>Aphidomorpha</taxon>
        <taxon>Aphidoidea</taxon>
        <taxon>Aphididae</taxon>
        <taxon>Aphidini</taxon>
        <taxon>Schizaphis</taxon>
    </lineage>
</organism>
<accession>A0A2S2P5V5</accession>
<feature type="signal peptide" evidence="1">
    <location>
        <begin position="1"/>
        <end position="19"/>
    </location>
</feature>
<dbReference type="AlphaFoldDB" id="A0A2S2P5V5"/>
<evidence type="ECO:0000256" key="1">
    <source>
        <dbReference type="SAM" id="SignalP"/>
    </source>
</evidence>
<protein>
    <submittedName>
        <fullName evidence="2">Uncharacterized protein</fullName>
    </submittedName>
</protein>
<name>A0A2S2P5V5_SCHGA</name>